<dbReference type="PANTHER" id="PTHR30267:SF2">
    <property type="entry name" value="PROTEIN PRKA"/>
    <property type="match status" value="1"/>
</dbReference>
<evidence type="ECO:0000313" key="2">
    <source>
        <dbReference type="EMBL" id="GGB88931.1"/>
    </source>
</evidence>
<dbReference type="SMART" id="SM00763">
    <property type="entry name" value="AAA_PrkA"/>
    <property type="match status" value="1"/>
</dbReference>
<comment type="caution">
    <text evidence="2">The sequence shown here is derived from an EMBL/GenBank/DDBJ whole genome shotgun (WGS) entry which is preliminary data.</text>
</comment>
<dbReference type="InterPro" id="IPR027417">
    <property type="entry name" value="P-loop_NTPase"/>
</dbReference>
<dbReference type="Pfam" id="PF06798">
    <property type="entry name" value="PrkA"/>
    <property type="match status" value="1"/>
</dbReference>
<evidence type="ECO:0000259" key="1">
    <source>
        <dbReference type="SMART" id="SM00763"/>
    </source>
</evidence>
<dbReference type="RefSeq" id="WP_188746591.1">
    <property type="nucleotide sequence ID" value="NZ_BMIJ01000002.1"/>
</dbReference>
<dbReference type="Gene3D" id="3.40.50.300">
    <property type="entry name" value="P-loop containing nucleotide triphosphate hydrolases"/>
    <property type="match status" value="1"/>
</dbReference>
<organism evidence="2 3">
    <name type="scientific">Marinobacterium zhoushanense</name>
    <dbReference type="NCBI Taxonomy" id="1679163"/>
    <lineage>
        <taxon>Bacteria</taxon>
        <taxon>Pseudomonadati</taxon>
        <taxon>Pseudomonadota</taxon>
        <taxon>Gammaproteobacteria</taxon>
        <taxon>Oceanospirillales</taxon>
        <taxon>Oceanospirillaceae</taxon>
        <taxon>Marinobacterium</taxon>
    </lineage>
</organism>
<protein>
    <submittedName>
        <fullName evidence="2">PrkA family serine protein kinase</fullName>
    </submittedName>
</protein>
<gene>
    <name evidence="2" type="ORF">GCM10011352_13680</name>
</gene>
<dbReference type="InterPro" id="IPR013153">
    <property type="entry name" value="Prk_AAA"/>
</dbReference>
<dbReference type="PIRSF" id="PIRSF000549">
    <property type="entry name" value="Ser_prot_kin"/>
    <property type="match status" value="1"/>
</dbReference>
<dbReference type="EMBL" id="BMIJ01000002">
    <property type="protein sequence ID" value="GGB88931.1"/>
    <property type="molecule type" value="Genomic_DNA"/>
</dbReference>
<dbReference type="NCBIfam" id="NF011999">
    <property type="entry name" value="PRK15455.1"/>
    <property type="match status" value="1"/>
</dbReference>
<dbReference type="InterPro" id="IPR016230">
    <property type="entry name" value="PrkA/YeaG"/>
</dbReference>
<proteinExistence type="predicted"/>
<dbReference type="PANTHER" id="PTHR30267">
    <property type="entry name" value="PROTEIN KINASE PRKA"/>
    <property type="match status" value="1"/>
</dbReference>
<dbReference type="Pfam" id="PF08298">
    <property type="entry name" value="AAA_PrkA"/>
    <property type="match status" value="1"/>
</dbReference>
<dbReference type="Proteomes" id="UP000629025">
    <property type="component" value="Unassembled WGS sequence"/>
</dbReference>
<dbReference type="GO" id="GO:0016301">
    <property type="term" value="F:kinase activity"/>
    <property type="evidence" value="ECO:0007669"/>
    <property type="project" value="UniProtKB-KW"/>
</dbReference>
<keyword evidence="3" id="KW-1185">Reference proteome</keyword>
<accession>A0ABQ1K9I9</accession>
<dbReference type="SUPFAM" id="SSF52540">
    <property type="entry name" value="P-loop containing nucleoside triphosphate hydrolases"/>
    <property type="match status" value="1"/>
</dbReference>
<sequence>MSIFDHYKARYESIQQEEMSLQEFLSLCKEDPIAYANSAERMLKAIGEPELVDTSMEPRLSRIFSNKVIKRYPAFSEFYGMEEAIEAIVSYFRHAAQGLEEKKQILYLLGPVGGGKSSLAERLKALMQHIPFYAIKGSPVFESPLGLFNPKEDAEILEQEYGIPARYLRGIMSPWAVKRLHEYGGDISQFRVVKLHPSILNQIAIAKTEPGDENNQDISSLVGKVDIRKLEEYPQHDPDAYSFSGALCRANQGLMEFVEMFKAPIKVLHPLLTATQEGNYNSTEGMGAIPYDGIILAHSNESEWQTFKNNKTNEAFIDRVYIVKVPYCTRVTEEIHIYEKLLENSSLKEAPCAPDTLNMLAQFTVLSRLKVPENSNVYSKMRVYDGENLKDTDPKAKSMQEYKDAAGVDEGMEGLSTRFAFKILSKVFNFDAAEVAANPVHLLYVLEREIGQQQFQTEIQDRYLGYLKEYIAPKYIDFLGKEIQTAYLESYSEYGQNIFDRYVTYADFWIQDQEYRDPETGDILDRQAINEELEKIEKPAGISNPKDFRHEIVNFVLRARASNMGKNPKWNSYEKMRTVIEKKMFANTEDLLPVISFNPKASSDEQKKHGEFVKRMIQRGYTEKQVRLLSEWYIRVRKSQ</sequence>
<reference evidence="3" key="1">
    <citation type="journal article" date="2019" name="Int. J. Syst. Evol. Microbiol.">
        <title>The Global Catalogue of Microorganisms (GCM) 10K type strain sequencing project: providing services to taxonomists for standard genome sequencing and annotation.</title>
        <authorList>
            <consortium name="The Broad Institute Genomics Platform"/>
            <consortium name="The Broad Institute Genome Sequencing Center for Infectious Disease"/>
            <person name="Wu L."/>
            <person name="Ma J."/>
        </authorList>
    </citation>
    <scope>NUCLEOTIDE SEQUENCE [LARGE SCALE GENOMIC DNA]</scope>
    <source>
        <strain evidence="3">CGMCC 1.15341</strain>
    </source>
</reference>
<dbReference type="InterPro" id="IPR057741">
    <property type="entry name" value="YeaG"/>
</dbReference>
<name>A0ABQ1K9I9_9GAMM</name>
<evidence type="ECO:0000313" key="3">
    <source>
        <dbReference type="Proteomes" id="UP000629025"/>
    </source>
</evidence>
<feature type="domain" description="PrkA AAA" evidence="1">
    <location>
        <begin position="19"/>
        <end position="376"/>
    </location>
</feature>
<keyword evidence="2" id="KW-0808">Transferase</keyword>
<keyword evidence="2" id="KW-0418">Kinase</keyword>
<dbReference type="InterPro" id="IPR010650">
    <property type="entry name" value="PrkA_C"/>
</dbReference>